<dbReference type="Pfam" id="PF16732">
    <property type="entry name" value="ComP_DUS"/>
    <property type="match status" value="1"/>
</dbReference>
<dbReference type="InterPro" id="IPR045584">
    <property type="entry name" value="Pilin-like"/>
</dbReference>
<dbReference type="Pfam" id="PF07963">
    <property type="entry name" value="N_methyl"/>
    <property type="match status" value="1"/>
</dbReference>
<name>A0ABV9JMQ1_9GAMM</name>
<accession>A0ABV9JMQ1</accession>
<protein>
    <submittedName>
        <fullName evidence="2">Type IV pilin protein</fullName>
    </submittedName>
</protein>
<dbReference type="Proteomes" id="UP001595962">
    <property type="component" value="Unassembled WGS sequence"/>
</dbReference>
<dbReference type="InterPro" id="IPR031982">
    <property type="entry name" value="PilE-like"/>
</dbReference>
<evidence type="ECO:0000313" key="2">
    <source>
        <dbReference type="EMBL" id="MFC4655556.1"/>
    </source>
</evidence>
<keyword evidence="1" id="KW-0472">Membrane</keyword>
<organism evidence="2 3">
    <name type="scientific">Rheinheimera marina</name>
    <dbReference type="NCBI Taxonomy" id="1774958"/>
    <lineage>
        <taxon>Bacteria</taxon>
        <taxon>Pseudomonadati</taxon>
        <taxon>Pseudomonadota</taxon>
        <taxon>Gammaproteobacteria</taxon>
        <taxon>Chromatiales</taxon>
        <taxon>Chromatiaceae</taxon>
        <taxon>Rheinheimera</taxon>
    </lineage>
</organism>
<proteinExistence type="predicted"/>
<dbReference type="Gene3D" id="3.30.700.10">
    <property type="entry name" value="Glycoprotein, Type 4 Pilin"/>
    <property type="match status" value="1"/>
</dbReference>
<feature type="transmembrane region" description="Helical" evidence="1">
    <location>
        <begin position="6"/>
        <end position="29"/>
    </location>
</feature>
<dbReference type="NCBIfam" id="TIGR02532">
    <property type="entry name" value="IV_pilin_GFxxxE"/>
    <property type="match status" value="1"/>
</dbReference>
<keyword evidence="1" id="KW-1133">Transmembrane helix</keyword>
<dbReference type="SUPFAM" id="SSF54523">
    <property type="entry name" value="Pili subunits"/>
    <property type="match status" value="1"/>
</dbReference>
<sequence>MKAQGIGLIELLVALAVLGILASVMLPAYQQDVLRSYRLEAQQELLKVAGLQELLLADQQRYTPDLTELGLAAKVITTSSGRYRISAELTEQGYQLEALAVSVQQQDLDCQRFSLTSLGQKQSAPRSNCWMH</sequence>
<dbReference type="InterPro" id="IPR012902">
    <property type="entry name" value="N_methyl_site"/>
</dbReference>
<keyword evidence="3" id="KW-1185">Reference proteome</keyword>
<evidence type="ECO:0000256" key="1">
    <source>
        <dbReference type="SAM" id="Phobius"/>
    </source>
</evidence>
<gene>
    <name evidence="2" type="ORF">ACFO3I_11080</name>
</gene>
<evidence type="ECO:0000313" key="3">
    <source>
        <dbReference type="Proteomes" id="UP001595962"/>
    </source>
</evidence>
<dbReference type="EMBL" id="JBHSGB010000010">
    <property type="protein sequence ID" value="MFC4655556.1"/>
    <property type="molecule type" value="Genomic_DNA"/>
</dbReference>
<reference evidence="3" key="1">
    <citation type="journal article" date="2019" name="Int. J. Syst. Evol. Microbiol.">
        <title>The Global Catalogue of Microorganisms (GCM) 10K type strain sequencing project: providing services to taxonomists for standard genome sequencing and annotation.</title>
        <authorList>
            <consortium name="The Broad Institute Genomics Platform"/>
            <consortium name="The Broad Institute Genome Sequencing Center for Infectious Disease"/>
            <person name="Wu L."/>
            <person name="Ma J."/>
        </authorList>
    </citation>
    <scope>NUCLEOTIDE SEQUENCE [LARGE SCALE GENOMIC DNA]</scope>
    <source>
        <strain evidence="3">DT28</strain>
    </source>
</reference>
<comment type="caution">
    <text evidence="2">The sequence shown here is derived from an EMBL/GenBank/DDBJ whole genome shotgun (WGS) entry which is preliminary data.</text>
</comment>
<keyword evidence="1" id="KW-0812">Transmembrane</keyword>